<accession>A0AAU2JXS8</accession>
<reference evidence="1" key="1">
    <citation type="submission" date="2022-10" db="EMBL/GenBank/DDBJ databases">
        <title>The complete genomes of actinobacterial strains from the NBC collection.</title>
        <authorList>
            <person name="Joergensen T.S."/>
            <person name="Alvarez Arevalo M."/>
            <person name="Sterndorff E.B."/>
            <person name="Faurdal D."/>
            <person name="Vuksanovic O."/>
            <person name="Mourched A.-S."/>
            <person name="Charusanti P."/>
            <person name="Shaw S."/>
            <person name="Blin K."/>
            <person name="Weber T."/>
        </authorList>
    </citation>
    <scope>NUCLEOTIDE SEQUENCE</scope>
    <source>
        <strain evidence="1">NBC_00049</strain>
    </source>
</reference>
<evidence type="ECO:0000313" key="1">
    <source>
        <dbReference type="EMBL" id="WTU77456.1"/>
    </source>
</evidence>
<name>A0AAU2JXS8_9ACTN</name>
<sequence length="475" mass="51445">MVTPIAPEIDSALDHPDPRQAVERVKDVVQRHLLEVHPQARIVRTDFFNHTYVPDLLMTWGSGARQSERRVYLRATVDPRLLASDVQLFEREHHPLVVPLGQVMPGPARDQLEILAEQHHTLVLDPSGLGALPAHSVTRSVAALASDAIVEGGRGVMGGQQVEHFLQTIGTGVEGAREGRADTTRTALSEMFRRTNPDVSQRMSTFMAAMWQGSGRSLSEFPGNVPFQGSLDETALGLLLSSEEIADEDFWRRICPLVEVGALLGTRVSDSANLQHLMRSAVKVWKAHVCMLVGAAGAGSPTSIGWRWAVDHGRLGLHGPGFIAYLAGSRKELGFPEEHPAPSLAEVRARADRSSIPLTSIRMLMTNRSIGYDSPGEDVTHDPQLDGISAALGQEEGVVEALALTATRVPLRCSFISRTASPPGARALVTYAELLDTTFRLFLDLDDGATARLEALVEGGGSEPPAWVQSDLFGQ</sequence>
<gene>
    <name evidence="1" type="ORF">OG327_31315</name>
</gene>
<dbReference type="AlphaFoldDB" id="A0AAU2JXS8"/>
<dbReference type="EMBL" id="CP108264">
    <property type="protein sequence ID" value="WTU77456.1"/>
    <property type="molecule type" value="Genomic_DNA"/>
</dbReference>
<organism evidence="1">
    <name type="scientific">Streptomyces sp. NBC_00049</name>
    <dbReference type="NCBI Taxonomy" id="2903617"/>
    <lineage>
        <taxon>Bacteria</taxon>
        <taxon>Bacillati</taxon>
        <taxon>Actinomycetota</taxon>
        <taxon>Actinomycetes</taxon>
        <taxon>Kitasatosporales</taxon>
        <taxon>Streptomycetaceae</taxon>
        <taxon>Streptomyces</taxon>
    </lineage>
</organism>
<protein>
    <submittedName>
        <fullName evidence="1">Uncharacterized protein</fullName>
    </submittedName>
</protein>
<proteinExistence type="predicted"/>